<organism evidence="2 3">
    <name type="scientific">Hordeum vulgare subsp. vulgare</name>
    <name type="common">Domesticated barley</name>
    <dbReference type="NCBI Taxonomy" id="112509"/>
    <lineage>
        <taxon>Eukaryota</taxon>
        <taxon>Viridiplantae</taxon>
        <taxon>Streptophyta</taxon>
        <taxon>Embryophyta</taxon>
        <taxon>Tracheophyta</taxon>
        <taxon>Spermatophyta</taxon>
        <taxon>Magnoliopsida</taxon>
        <taxon>Liliopsida</taxon>
        <taxon>Poales</taxon>
        <taxon>Poaceae</taxon>
        <taxon>BOP clade</taxon>
        <taxon>Pooideae</taxon>
        <taxon>Triticodae</taxon>
        <taxon>Triticeae</taxon>
        <taxon>Hordeinae</taxon>
        <taxon>Hordeum</taxon>
    </lineage>
</organism>
<reference evidence="2" key="3">
    <citation type="submission" date="2022-01" db="UniProtKB">
        <authorList>
            <consortium name="EnsemblPlants"/>
        </authorList>
    </citation>
    <scope>IDENTIFICATION</scope>
    <source>
        <strain evidence="2">subsp. vulgare</strain>
    </source>
</reference>
<reference evidence="3" key="1">
    <citation type="journal article" date="2012" name="Nature">
        <title>A physical, genetic and functional sequence assembly of the barley genome.</title>
        <authorList>
            <consortium name="The International Barley Genome Sequencing Consortium"/>
            <person name="Mayer K.F."/>
            <person name="Waugh R."/>
            <person name="Brown J.W."/>
            <person name="Schulman A."/>
            <person name="Langridge P."/>
            <person name="Platzer M."/>
            <person name="Fincher G.B."/>
            <person name="Muehlbauer G.J."/>
            <person name="Sato K."/>
            <person name="Close T.J."/>
            <person name="Wise R.P."/>
            <person name="Stein N."/>
        </authorList>
    </citation>
    <scope>NUCLEOTIDE SEQUENCE [LARGE SCALE GENOMIC DNA]</scope>
    <source>
        <strain evidence="3">cv. Morex</strain>
    </source>
</reference>
<evidence type="ECO:0000313" key="2">
    <source>
        <dbReference type="EnsemblPlants" id="HORVU.MOREX.r3.3HG0241090.1.CDS1"/>
    </source>
</evidence>
<protein>
    <submittedName>
        <fullName evidence="2">Uncharacterized protein</fullName>
    </submittedName>
</protein>
<feature type="region of interest" description="Disordered" evidence="1">
    <location>
        <begin position="173"/>
        <end position="216"/>
    </location>
</feature>
<name>A0A8I6WXM9_HORVV</name>
<accession>A0A8I6WXM9</accession>
<dbReference type="Gramene" id="HORVU.MOREX.r3.3HG0241090.1">
    <property type="protein sequence ID" value="HORVU.MOREX.r3.3HG0241090.1.CDS1"/>
    <property type="gene ID" value="HORVU.MOREX.r3.3HG0241090"/>
</dbReference>
<keyword evidence="3" id="KW-1185">Reference proteome</keyword>
<proteinExistence type="predicted"/>
<sequence>MDPTDIYDDQKNQSYLVQSPDNSSEQVEVIPTPPVREEIQTRYSKRNVGGNMEHMGLRAERLAQKRDLQGNSISHVNSFEVLSNLEIISAAVKMGVNIPDDDFDSIDIIRELEISRANIAKKVDENNIQQDVVLLLTNAAGGTSLVDTEWGGDEDLNIDDFTVVRSRKKERKKVNVTISKPVTRSQKQKMGDGAGKAMAPGKPSTKKHNTRNRKND</sequence>
<evidence type="ECO:0000256" key="1">
    <source>
        <dbReference type="SAM" id="MobiDB-lite"/>
    </source>
</evidence>
<feature type="region of interest" description="Disordered" evidence="1">
    <location>
        <begin position="1"/>
        <end position="28"/>
    </location>
</feature>
<reference evidence="2" key="2">
    <citation type="submission" date="2020-10" db="EMBL/GenBank/DDBJ databases">
        <authorList>
            <person name="Scholz U."/>
            <person name="Mascher M."/>
            <person name="Fiebig A."/>
        </authorList>
    </citation>
    <scope>NUCLEOTIDE SEQUENCE [LARGE SCALE GENOMIC DNA]</scope>
    <source>
        <strain evidence="2">cv. Morex</strain>
    </source>
</reference>
<feature type="compositionally biased region" description="Basic residues" evidence="1">
    <location>
        <begin position="204"/>
        <end position="216"/>
    </location>
</feature>
<evidence type="ECO:0000313" key="3">
    <source>
        <dbReference type="Proteomes" id="UP000011116"/>
    </source>
</evidence>
<dbReference type="Gramene" id="HORVU.MOREX.r2.3HG0200160.1">
    <property type="protein sequence ID" value="HORVU.MOREX.r2.3HG0200160.1.CDS.1"/>
    <property type="gene ID" value="HORVU.MOREX.r2.3HG0200160"/>
</dbReference>
<feature type="compositionally biased region" description="Polar residues" evidence="1">
    <location>
        <begin position="12"/>
        <end position="26"/>
    </location>
</feature>
<dbReference type="Proteomes" id="UP000011116">
    <property type="component" value="Chromosome 3H"/>
</dbReference>
<dbReference type="EnsemblPlants" id="HORVU.MOREX.r3.3HG0241090.1">
    <property type="protein sequence ID" value="HORVU.MOREX.r3.3HG0241090.1.CDS1"/>
    <property type="gene ID" value="HORVU.MOREX.r3.3HG0241090"/>
</dbReference>
<dbReference type="AlphaFoldDB" id="A0A8I6WXM9"/>